<proteinExistence type="predicted"/>
<keyword evidence="3" id="KW-1185">Reference proteome</keyword>
<feature type="signal peptide" evidence="1">
    <location>
        <begin position="1"/>
        <end position="25"/>
    </location>
</feature>
<sequence>MMRTVPAAVAAAALMALSPLAPAWAVPGTLIIGGIGINDPHGCYPVWIQGGARVENHTQVQVAEYLTGTCDLTNLGGYGPGESFHVEYGHSIKVPSV</sequence>
<reference evidence="3" key="1">
    <citation type="journal article" date="2019" name="Int. J. Syst. Evol. Microbiol.">
        <title>The Global Catalogue of Microorganisms (GCM) 10K type strain sequencing project: providing services to taxonomists for standard genome sequencing and annotation.</title>
        <authorList>
            <consortium name="The Broad Institute Genomics Platform"/>
            <consortium name="The Broad Institute Genome Sequencing Center for Infectious Disease"/>
            <person name="Wu L."/>
            <person name="Ma J."/>
        </authorList>
    </citation>
    <scope>NUCLEOTIDE SEQUENCE [LARGE SCALE GENOMIC DNA]</scope>
    <source>
        <strain evidence="3">ICMP 6774ER</strain>
    </source>
</reference>
<accession>A0ABW4TBS4</accession>
<evidence type="ECO:0000256" key="1">
    <source>
        <dbReference type="SAM" id="SignalP"/>
    </source>
</evidence>
<evidence type="ECO:0000313" key="2">
    <source>
        <dbReference type="EMBL" id="MFD1938739.1"/>
    </source>
</evidence>
<dbReference type="EMBL" id="JBHUFV010000073">
    <property type="protein sequence ID" value="MFD1938739.1"/>
    <property type="molecule type" value="Genomic_DNA"/>
</dbReference>
<keyword evidence="1" id="KW-0732">Signal</keyword>
<comment type="caution">
    <text evidence="2">The sequence shown here is derived from an EMBL/GenBank/DDBJ whole genome shotgun (WGS) entry which is preliminary data.</text>
</comment>
<organism evidence="2 3">
    <name type="scientific">Nonomuraea mangrovi</name>
    <dbReference type="NCBI Taxonomy" id="2316207"/>
    <lineage>
        <taxon>Bacteria</taxon>
        <taxon>Bacillati</taxon>
        <taxon>Actinomycetota</taxon>
        <taxon>Actinomycetes</taxon>
        <taxon>Streptosporangiales</taxon>
        <taxon>Streptosporangiaceae</taxon>
        <taxon>Nonomuraea</taxon>
    </lineage>
</organism>
<evidence type="ECO:0000313" key="3">
    <source>
        <dbReference type="Proteomes" id="UP001597368"/>
    </source>
</evidence>
<name>A0ABW4TBS4_9ACTN</name>
<gene>
    <name evidence="2" type="ORF">ACFSKW_45485</name>
</gene>
<dbReference type="RefSeq" id="WP_379580833.1">
    <property type="nucleotide sequence ID" value="NZ_JBHUFV010000073.1"/>
</dbReference>
<protein>
    <submittedName>
        <fullName evidence="2">Uncharacterized protein</fullName>
    </submittedName>
</protein>
<feature type="chain" id="PRO_5047305559" evidence="1">
    <location>
        <begin position="26"/>
        <end position="97"/>
    </location>
</feature>
<dbReference type="Proteomes" id="UP001597368">
    <property type="component" value="Unassembled WGS sequence"/>
</dbReference>